<protein>
    <recommendedName>
        <fullName evidence="3">nucleoside-diphosphate kinase</fullName>
        <ecNumber evidence="3">2.7.4.6</ecNumber>
    </recommendedName>
</protein>
<evidence type="ECO:0000256" key="2">
    <source>
        <dbReference type="ARBA" id="ARBA00008142"/>
    </source>
</evidence>
<dbReference type="PROSITE" id="PS51374">
    <property type="entry name" value="NDPK_LIKE"/>
    <property type="match status" value="1"/>
</dbReference>
<comment type="caution">
    <text evidence="8">The sequence shown here is derived from an EMBL/GenBank/DDBJ whole genome shotgun (WGS) entry which is preliminary data.</text>
</comment>
<dbReference type="AlphaFoldDB" id="A0A2M8EX25"/>
<dbReference type="Gene3D" id="3.30.70.141">
    <property type="entry name" value="Nucleoside diphosphate kinase-like domain"/>
    <property type="match status" value="1"/>
</dbReference>
<evidence type="ECO:0000256" key="4">
    <source>
        <dbReference type="ARBA" id="ARBA00022679"/>
    </source>
</evidence>
<dbReference type="InterPro" id="IPR034907">
    <property type="entry name" value="NDK-like_dom"/>
</dbReference>
<evidence type="ECO:0000256" key="3">
    <source>
        <dbReference type="ARBA" id="ARBA00012966"/>
    </source>
</evidence>
<dbReference type="InterPro" id="IPR036850">
    <property type="entry name" value="NDK-like_dom_sf"/>
</dbReference>
<evidence type="ECO:0000313" key="8">
    <source>
        <dbReference type="EMBL" id="PJC30417.1"/>
    </source>
</evidence>
<comment type="similarity">
    <text evidence="2 6">Belongs to the NDK family.</text>
</comment>
<keyword evidence="4 8" id="KW-0808">Transferase</keyword>
<keyword evidence="5 8" id="KW-0418">Kinase</keyword>
<comment type="caution">
    <text evidence="6">Lacks conserved residue(s) required for the propagation of feature annotation.</text>
</comment>
<dbReference type="SMART" id="SM00562">
    <property type="entry name" value="NDK"/>
    <property type="match status" value="1"/>
</dbReference>
<dbReference type="PANTHER" id="PTHR11349">
    <property type="entry name" value="NUCLEOSIDE DIPHOSPHATE KINASE"/>
    <property type="match status" value="1"/>
</dbReference>
<evidence type="ECO:0000259" key="7">
    <source>
        <dbReference type="SMART" id="SM00562"/>
    </source>
</evidence>
<dbReference type="EMBL" id="PFSC01000153">
    <property type="protein sequence ID" value="PJC30417.1"/>
    <property type="molecule type" value="Genomic_DNA"/>
</dbReference>
<name>A0A2M8EX25_9BACT</name>
<gene>
    <name evidence="8" type="ORF">CO051_05825</name>
</gene>
<evidence type="ECO:0000313" key="9">
    <source>
        <dbReference type="Proteomes" id="UP000231383"/>
    </source>
</evidence>
<feature type="domain" description="Nucleoside diphosphate kinase-like" evidence="7">
    <location>
        <begin position="2"/>
        <end position="183"/>
    </location>
</feature>
<proteinExistence type="inferred from homology"/>
<dbReference type="EC" id="2.7.4.6" evidence="3"/>
<dbReference type="Proteomes" id="UP000231383">
    <property type="component" value="Unassembled WGS sequence"/>
</dbReference>
<evidence type="ECO:0000256" key="5">
    <source>
        <dbReference type="ARBA" id="ARBA00022777"/>
    </source>
</evidence>
<accession>A0A2M8EX25</accession>
<evidence type="ECO:0000256" key="1">
    <source>
        <dbReference type="ARBA" id="ARBA00001946"/>
    </source>
</evidence>
<evidence type="ECO:0000256" key="6">
    <source>
        <dbReference type="PROSITE-ProRule" id="PRU00706"/>
    </source>
</evidence>
<dbReference type="GO" id="GO:0004550">
    <property type="term" value="F:nucleoside diphosphate kinase activity"/>
    <property type="evidence" value="ECO:0007669"/>
    <property type="project" value="UniProtKB-EC"/>
</dbReference>
<reference evidence="9" key="1">
    <citation type="submission" date="2017-09" db="EMBL/GenBank/DDBJ databases">
        <title>Depth-based differentiation of microbial function through sediment-hosted aquifers and enrichment of novel symbionts in the deep terrestrial subsurface.</title>
        <authorList>
            <person name="Probst A.J."/>
            <person name="Ladd B."/>
            <person name="Jarett J.K."/>
            <person name="Geller-Mcgrath D.E."/>
            <person name="Sieber C.M.K."/>
            <person name="Emerson J.B."/>
            <person name="Anantharaman K."/>
            <person name="Thomas B.C."/>
            <person name="Malmstrom R."/>
            <person name="Stieglmeier M."/>
            <person name="Klingl A."/>
            <person name="Woyke T."/>
            <person name="Ryan C.M."/>
            <person name="Banfield J.F."/>
        </authorList>
    </citation>
    <scope>NUCLEOTIDE SEQUENCE [LARGE SCALE GENOMIC DNA]</scope>
</reference>
<sequence>MQEQTLVIFKPDSVARGLVGTITSRFERVGLKIVAAKMMMVTKELADKHYPASREAFINGMGGKTLENYQDMGIDPIKEVGSADPHEIGLKIREWLVDMITAGPVLAVVLEGPHAVELVRKMVGHTLPLKAAPGTIRGDYSFDSSYLANVGKRPIKNLLHASGELDEAKYEVDLWFTSSEIMNYTRVEEDMMK</sequence>
<organism evidence="8 9">
    <name type="scientific">Candidatus Roizmanbacteria bacterium CG_4_9_14_0_2_um_filter_39_13</name>
    <dbReference type="NCBI Taxonomy" id="1974839"/>
    <lineage>
        <taxon>Bacteria</taxon>
        <taxon>Candidatus Roizmaniibacteriota</taxon>
    </lineage>
</organism>
<dbReference type="SUPFAM" id="SSF54919">
    <property type="entry name" value="Nucleoside diphosphate kinase, NDK"/>
    <property type="match status" value="1"/>
</dbReference>
<dbReference type="Pfam" id="PF00334">
    <property type="entry name" value="NDK"/>
    <property type="match status" value="2"/>
</dbReference>
<comment type="cofactor">
    <cofactor evidence="1">
        <name>Mg(2+)</name>
        <dbReference type="ChEBI" id="CHEBI:18420"/>
    </cofactor>
</comment>